<dbReference type="Gene3D" id="3.40.50.720">
    <property type="entry name" value="NAD(P)-binding Rossmann-like Domain"/>
    <property type="match status" value="1"/>
</dbReference>
<dbReference type="Pfam" id="PF01370">
    <property type="entry name" value="Epimerase"/>
    <property type="match status" value="1"/>
</dbReference>
<evidence type="ECO:0000313" key="4">
    <source>
        <dbReference type="EMBL" id="OXE45832.1"/>
    </source>
</evidence>
<dbReference type="RefSeq" id="WP_066592781.1">
    <property type="nucleotide sequence ID" value="NZ_CAJTBZ010000034.1"/>
</dbReference>
<comment type="pathway">
    <text evidence="1">Bacterial outer membrane biogenesis; LPS O-antigen biosynthesis.</text>
</comment>
<evidence type="ECO:0000256" key="1">
    <source>
        <dbReference type="ARBA" id="ARBA00005125"/>
    </source>
</evidence>
<keyword evidence="5" id="KW-1185">Reference proteome</keyword>
<comment type="caution">
    <text evidence="4">The sequence shown here is derived from an EMBL/GenBank/DDBJ whole genome shotgun (WGS) entry which is preliminary data.</text>
</comment>
<dbReference type="EMBL" id="NHMP01000007">
    <property type="protein sequence ID" value="OXE45832.1"/>
    <property type="molecule type" value="Genomic_DNA"/>
</dbReference>
<evidence type="ECO:0000313" key="5">
    <source>
        <dbReference type="Proteomes" id="UP000214610"/>
    </source>
</evidence>
<name>A0A227KEA0_9BURK</name>
<protein>
    <submittedName>
        <fullName evidence="4">Epimerase</fullName>
    </submittedName>
</protein>
<dbReference type="InterPro" id="IPR001509">
    <property type="entry name" value="Epimerase_deHydtase"/>
</dbReference>
<dbReference type="SUPFAM" id="SSF51735">
    <property type="entry name" value="NAD(P)-binding Rossmann-fold domains"/>
    <property type="match status" value="1"/>
</dbReference>
<proteinExistence type="inferred from homology"/>
<evidence type="ECO:0000256" key="2">
    <source>
        <dbReference type="ARBA" id="ARBA00007637"/>
    </source>
</evidence>
<sequence length="327" mass="36944">MKTKILITGCCGYVGNAMVLDLLKRKKEFDVRVTSRIGKMVDHPEILCFCCEPFEERPNLREALEGVDVVVHASALEKANHGTPVEISTLQRIFVLGSVYLAQAAAQAGVKRFVFLSTIEVDGEVTPPGKKFYADSVPRPKLALGKTMLAAEREVRKIAEESKMELVIVRCPMVYGPECSNLFRVVQLMVQFCLPLPLGSTGDNERSLVSIDNLVDFLRCVSVHEKAANEVFLVSDGQDLSTLQIFKLLARTGHRPCMLWPFPKKLLSLFNSYIGRRTWGEFFFESRVEDITKNRLLLNWIPPISVEEAFARSWYKKEKLSVRKEEG</sequence>
<dbReference type="AlphaFoldDB" id="A0A227KEA0"/>
<dbReference type="GeneID" id="78361431"/>
<accession>A0A227KEA0</accession>
<feature type="domain" description="NAD-dependent epimerase/dehydratase" evidence="3">
    <location>
        <begin position="5"/>
        <end position="232"/>
    </location>
</feature>
<dbReference type="InterPro" id="IPR036291">
    <property type="entry name" value="NAD(P)-bd_dom_sf"/>
</dbReference>
<organism evidence="4 5">
    <name type="scientific">Turicimonas muris</name>
    <dbReference type="NCBI Taxonomy" id="1796652"/>
    <lineage>
        <taxon>Bacteria</taxon>
        <taxon>Pseudomonadati</taxon>
        <taxon>Pseudomonadota</taxon>
        <taxon>Betaproteobacteria</taxon>
        <taxon>Burkholderiales</taxon>
        <taxon>Sutterellaceae</taxon>
        <taxon>Turicimonas</taxon>
    </lineage>
</organism>
<reference evidence="5" key="1">
    <citation type="submission" date="2017-05" db="EMBL/GenBank/DDBJ databases">
        <title>Improved OligoMM genomes.</title>
        <authorList>
            <person name="Garzetti D."/>
        </authorList>
    </citation>
    <scope>NUCLEOTIDE SEQUENCE [LARGE SCALE GENOMIC DNA]</scope>
    <source>
        <strain evidence="5">YL45</strain>
    </source>
</reference>
<gene>
    <name evidence="4" type="ORF">ADH67_10450</name>
</gene>
<dbReference type="PANTHER" id="PTHR43000">
    <property type="entry name" value="DTDP-D-GLUCOSE 4,6-DEHYDRATASE-RELATED"/>
    <property type="match status" value="1"/>
</dbReference>
<comment type="similarity">
    <text evidence="2">Belongs to the NAD(P)-dependent epimerase/dehydratase family.</text>
</comment>
<dbReference type="Proteomes" id="UP000214610">
    <property type="component" value="Unassembled WGS sequence"/>
</dbReference>
<evidence type="ECO:0000259" key="3">
    <source>
        <dbReference type="Pfam" id="PF01370"/>
    </source>
</evidence>